<accession>A0A918X989</accession>
<reference evidence="2" key="2">
    <citation type="submission" date="2020-09" db="EMBL/GenBank/DDBJ databases">
        <authorList>
            <person name="Sun Q."/>
            <person name="Ohkuma M."/>
        </authorList>
    </citation>
    <scope>NUCLEOTIDE SEQUENCE</scope>
    <source>
        <strain evidence="2">JCM 4637</strain>
    </source>
</reference>
<dbReference type="AlphaFoldDB" id="A0A918X989"/>
<gene>
    <name evidence="2" type="ORF">GCM10010334_82850</name>
</gene>
<organism evidence="2 3">
    <name type="scientific">Streptomyces finlayi</name>
    <dbReference type="NCBI Taxonomy" id="67296"/>
    <lineage>
        <taxon>Bacteria</taxon>
        <taxon>Bacillati</taxon>
        <taxon>Actinomycetota</taxon>
        <taxon>Actinomycetes</taxon>
        <taxon>Kitasatosporales</taxon>
        <taxon>Streptomycetaceae</taxon>
        <taxon>Streptomyces</taxon>
    </lineage>
</organism>
<evidence type="ECO:0000313" key="2">
    <source>
        <dbReference type="EMBL" id="GHD19326.1"/>
    </source>
</evidence>
<protein>
    <submittedName>
        <fullName evidence="2">Uncharacterized protein</fullName>
    </submittedName>
</protein>
<dbReference type="Proteomes" id="UP000638353">
    <property type="component" value="Unassembled WGS sequence"/>
</dbReference>
<comment type="caution">
    <text evidence="2">The sequence shown here is derived from an EMBL/GenBank/DDBJ whole genome shotgun (WGS) entry which is preliminary data.</text>
</comment>
<reference evidence="2" key="1">
    <citation type="journal article" date="2014" name="Int. J. Syst. Evol. Microbiol.">
        <title>Complete genome sequence of Corynebacterium casei LMG S-19264T (=DSM 44701T), isolated from a smear-ripened cheese.</title>
        <authorList>
            <consortium name="US DOE Joint Genome Institute (JGI-PGF)"/>
            <person name="Walter F."/>
            <person name="Albersmeier A."/>
            <person name="Kalinowski J."/>
            <person name="Ruckert C."/>
        </authorList>
    </citation>
    <scope>NUCLEOTIDE SEQUENCE</scope>
    <source>
        <strain evidence="2">JCM 4637</strain>
    </source>
</reference>
<sequence>MVAGQRPKLSTCDEAAGEFEEGLMDVGTPLPTDAEPSVPMQPGESPFHDPAVGAQPTAMTGAAAGDGRHDPLGVDLRTVDVVIVSAVGEE</sequence>
<dbReference type="EMBL" id="BMVC01000034">
    <property type="protein sequence ID" value="GHD19326.1"/>
    <property type="molecule type" value="Genomic_DNA"/>
</dbReference>
<name>A0A918X989_9ACTN</name>
<proteinExistence type="predicted"/>
<evidence type="ECO:0000256" key="1">
    <source>
        <dbReference type="SAM" id="MobiDB-lite"/>
    </source>
</evidence>
<evidence type="ECO:0000313" key="3">
    <source>
        <dbReference type="Proteomes" id="UP000638353"/>
    </source>
</evidence>
<feature type="region of interest" description="Disordered" evidence="1">
    <location>
        <begin position="18"/>
        <end position="73"/>
    </location>
</feature>